<dbReference type="HOGENOM" id="CLU_016678_3_1_1"/>
<evidence type="ECO:0000313" key="4">
    <source>
        <dbReference type="Proteomes" id="UP000019462"/>
    </source>
</evidence>
<feature type="region of interest" description="Disordered" evidence="2">
    <location>
        <begin position="1"/>
        <end position="36"/>
    </location>
</feature>
<dbReference type="InterPro" id="IPR043127">
    <property type="entry name" value="Sec-1-like_dom3a"/>
</dbReference>
<dbReference type="InterPro" id="IPR001619">
    <property type="entry name" value="Sec1-like"/>
</dbReference>
<dbReference type="Gene3D" id="3.40.50.1910">
    <property type="match status" value="2"/>
</dbReference>
<dbReference type="Gene3D" id="1.25.40.850">
    <property type="match status" value="1"/>
</dbReference>
<keyword evidence="4" id="KW-1185">Reference proteome</keyword>
<evidence type="ECO:0000313" key="3">
    <source>
        <dbReference type="EMBL" id="ETS64821.1"/>
    </source>
</evidence>
<dbReference type="Gene3D" id="3.40.50.2060">
    <property type="match status" value="1"/>
</dbReference>
<dbReference type="Gene3D" id="3.90.830.10">
    <property type="entry name" value="Syntaxin Binding Protein 1, Chain A, domain 2"/>
    <property type="match status" value="1"/>
</dbReference>
<feature type="compositionally biased region" description="Polar residues" evidence="2">
    <location>
        <begin position="417"/>
        <end position="427"/>
    </location>
</feature>
<proteinExistence type="inferred from homology"/>
<organism evidence="3 4">
    <name type="scientific">Moesziomyces aphidis</name>
    <name type="common">Pseudozyma aphidis</name>
    <dbReference type="NCBI Taxonomy" id="84754"/>
    <lineage>
        <taxon>Eukaryota</taxon>
        <taxon>Fungi</taxon>
        <taxon>Dikarya</taxon>
        <taxon>Basidiomycota</taxon>
        <taxon>Ustilaginomycotina</taxon>
        <taxon>Ustilaginomycetes</taxon>
        <taxon>Ustilaginales</taxon>
        <taxon>Ustilaginaceae</taxon>
        <taxon>Moesziomyces</taxon>
    </lineage>
</organism>
<evidence type="ECO:0000256" key="2">
    <source>
        <dbReference type="SAM" id="MobiDB-lite"/>
    </source>
</evidence>
<dbReference type="GO" id="GO:0016192">
    <property type="term" value="P:vesicle-mediated transport"/>
    <property type="evidence" value="ECO:0007669"/>
    <property type="project" value="InterPro"/>
</dbReference>
<dbReference type="EMBL" id="AWNI01000004">
    <property type="protein sequence ID" value="ETS64821.1"/>
    <property type="molecule type" value="Genomic_DNA"/>
</dbReference>
<gene>
    <name evidence="3" type="ORF">PaG_00787</name>
</gene>
<protein>
    <recommendedName>
        <fullName evidence="5">Sec1-like protein</fullName>
    </recommendedName>
</protein>
<name>W3VVN5_MOEAP</name>
<reference evidence="3 4" key="1">
    <citation type="journal article" date="2014" name="Genome Announc.">
        <title>Genome sequence of the basidiomycetous fungus Pseudozyma aphidis DSM70725, an efficient producer of biosurfactant mannosylerythritol lipids.</title>
        <authorList>
            <person name="Lorenz S."/>
            <person name="Guenther M."/>
            <person name="Grumaz C."/>
            <person name="Rupp S."/>
            <person name="Zibek S."/>
            <person name="Sohn K."/>
        </authorList>
    </citation>
    <scope>NUCLEOTIDE SEQUENCE [LARGE SCALE GENOMIC DNA]</scope>
    <source>
        <strain evidence="4">ATCC 32657 / CBS 517.83 / DSM 70725 / JCM 10318 / NBRC 10182 / NRRL Y-7954 / St-0401</strain>
    </source>
</reference>
<feature type="compositionally biased region" description="Low complexity" evidence="2">
    <location>
        <begin position="756"/>
        <end position="766"/>
    </location>
</feature>
<evidence type="ECO:0000256" key="1">
    <source>
        <dbReference type="ARBA" id="ARBA00009884"/>
    </source>
</evidence>
<feature type="compositionally biased region" description="Low complexity" evidence="2">
    <location>
        <begin position="23"/>
        <end position="35"/>
    </location>
</feature>
<dbReference type="Pfam" id="PF00995">
    <property type="entry name" value="Sec1"/>
    <property type="match status" value="1"/>
</dbReference>
<dbReference type="AlphaFoldDB" id="W3VVN5"/>
<sequence>MAPTVTAPRQAGTDAGPDATAVAPGSPQSSAGASADMAQPIPERWDGLDTTILGDLARRGLMSTLDTIKEAKTLMLDPSLAGPLGLVADVSGLKQHGVEKMFWLEPASAAFVSKTDTAHSQALSKAGLKSVNAPTKSVVYICRPEIKWMKAIAEQGDLPDKDAPNEVPSSNNTALLYASTGAEFEDLERQQLTLSPRRHDYVPKEHLRADRSVRPTSPLQHTYTISFVPHRTEPCLQFLDQEGVLSDVSLLDFGLEFVPLDHDLISLEDDAAWKKIYCDGDHTPIFRSAQALMTLQHAYGLFPRVLGKGALARRLADLLIRQRREHLASDPSNPALTTPSQLVDSLIIIDRSLVDSLIIIDRSVDYATPLCTQLTYEGLVDEVVGISNGHVEVDPALLTGQAQPPGGGMGAQPHASGSGTPLQMTSTPKKRKHRLDASTDVLFGEIRDLNFAVVGDRLHRAAKRLNHDYEGRHQAKTVSQIRAFVGKLGGLQSEHASLRLHTGLTEKIMEWTAREEFNRMLEVQQNSVAGLELGAQYAAIEDMINEERDLLGVLRLLCLTSVVGHGSSAGGIKPKNLEFVKREILQTYGYQYLPLLLALQKVGLLTRAAPGAADAGGGVAAGFGALTSVVGGGSSAAGGAAAGDGKDEGGRGGFASVRRSLRLINDDVDERAPSDISYVYSGYAPLSVRLVQAVAQKEALLDAGRAASTALRPGGRSVKPRAHPIVGWRGFEDVVGQLPGPTFDEVQSGAAGLGGSDTSTTGAAATMPSDPDQVTTTLVFFLGGVTHTELAALRFMNGQTRNRRFVVATTNTINGNELIRSLSSVPL</sequence>
<evidence type="ECO:0008006" key="5">
    <source>
        <dbReference type="Google" id="ProtNLM"/>
    </source>
</evidence>
<accession>W3VVN5</accession>
<dbReference type="InterPro" id="IPR027482">
    <property type="entry name" value="Sec1-like_dom2"/>
</dbReference>
<comment type="caution">
    <text evidence="3">The sequence shown here is derived from an EMBL/GenBank/DDBJ whole genome shotgun (WGS) entry which is preliminary data.</text>
</comment>
<dbReference type="InterPro" id="IPR043154">
    <property type="entry name" value="Sec-1-like_dom1"/>
</dbReference>
<dbReference type="InterPro" id="IPR043155">
    <property type="entry name" value="VPS33_dom3b"/>
</dbReference>
<dbReference type="InterPro" id="IPR036045">
    <property type="entry name" value="Sec1-like_sf"/>
</dbReference>
<feature type="region of interest" description="Disordered" evidence="2">
    <location>
        <begin position="750"/>
        <end position="769"/>
    </location>
</feature>
<comment type="similarity">
    <text evidence="1">Belongs to the STXBP/unc-18/SEC1 family.</text>
</comment>
<dbReference type="OrthoDB" id="10262287at2759"/>
<dbReference type="Proteomes" id="UP000019462">
    <property type="component" value="Unassembled WGS sequence"/>
</dbReference>
<dbReference type="PANTHER" id="PTHR11679">
    <property type="entry name" value="VESICLE PROTEIN SORTING-ASSOCIATED"/>
    <property type="match status" value="1"/>
</dbReference>
<dbReference type="SUPFAM" id="SSF56815">
    <property type="entry name" value="Sec1/munc18-like (SM) proteins"/>
    <property type="match status" value="1"/>
</dbReference>
<feature type="region of interest" description="Disordered" evidence="2">
    <location>
        <begin position="397"/>
        <end position="433"/>
    </location>
</feature>